<feature type="transmembrane region" description="Helical" evidence="1">
    <location>
        <begin position="239"/>
        <end position="258"/>
    </location>
</feature>
<name>A0A250IXQ9_9BACT</name>
<organism evidence="2 3">
    <name type="scientific">Cystobacter fuscus</name>
    <dbReference type="NCBI Taxonomy" id="43"/>
    <lineage>
        <taxon>Bacteria</taxon>
        <taxon>Pseudomonadati</taxon>
        <taxon>Myxococcota</taxon>
        <taxon>Myxococcia</taxon>
        <taxon>Myxococcales</taxon>
        <taxon>Cystobacterineae</taxon>
        <taxon>Archangiaceae</taxon>
        <taxon>Cystobacter</taxon>
    </lineage>
</organism>
<keyword evidence="1" id="KW-0812">Transmembrane</keyword>
<dbReference type="KEGG" id="cfus:CYFUS_001474"/>
<evidence type="ECO:0000256" key="1">
    <source>
        <dbReference type="SAM" id="Phobius"/>
    </source>
</evidence>
<accession>A0A250IXQ9</accession>
<evidence type="ECO:0000313" key="3">
    <source>
        <dbReference type="Proteomes" id="UP000217257"/>
    </source>
</evidence>
<keyword evidence="1" id="KW-0472">Membrane</keyword>
<keyword evidence="1" id="KW-1133">Transmembrane helix</keyword>
<gene>
    <name evidence="2" type="ORF">CYFUS_001474</name>
</gene>
<dbReference type="EMBL" id="CP022098">
    <property type="protein sequence ID" value="ATB36060.1"/>
    <property type="molecule type" value="Genomic_DNA"/>
</dbReference>
<feature type="transmembrane region" description="Helical" evidence="1">
    <location>
        <begin position="264"/>
        <end position="285"/>
    </location>
</feature>
<dbReference type="AlphaFoldDB" id="A0A250IXQ9"/>
<sequence>MARSVEMLSARPVRREVVTRQTMPPPIAAKPENGLNSTEPGLNHRPVGCKGRGEGVALLVMLVLQAACATGATGRGLLAAPAARSSASGMEREAVYDVDVIEPGRVATCPVPLTREDLQRAISRLVRSMQLEAGPREEARRLLELGLEEEWLAEVYRDRVLTLAPLGAEVSLSPEAEVALRERYLTWCGKRGGGDCLGLLDDGPWLRTDDRRILALALALGPVVDETREAVARELNPRAVVALVVWTVGLYLALWVVPEPVTKGLAATLTVILVGWLGVDTVWGLMDGWARMATRAHEAGSFEELREAGEEFARVLGREAARGLILGVGAVAGGALGQVASRVRALPGFVRAGVQWEAQAGGAGVLGRARAEEAARALVEAVESVHTVAVSAEGGLTLVMLKKGAGGGAPGRGGSTVIRHRGGNQQVLLGNGQRWHLPRGKWLGDVPAKDPVGDQLQEAVTQAAREWGPDKLSFGERDAIAKATKRGKYWLARLLEREARGRFVEERVSNQFKRLYDFSRNKGVDVIDRATGYQYEILSGTESNLARHGRRMPGEFFRMLTF</sequence>
<proteinExistence type="predicted"/>
<protein>
    <submittedName>
        <fullName evidence="2">Uncharacterized protein</fullName>
    </submittedName>
</protein>
<reference evidence="2 3" key="1">
    <citation type="submission" date="2017-06" db="EMBL/GenBank/DDBJ databases">
        <title>Sequencing and comparative analysis of myxobacterial genomes.</title>
        <authorList>
            <person name="Rupp O."/>
            <person name="Goesmann A."/>
            <person name="Sogaard-Andersen L."/>
        </authorList>
    </citation>
    <scope>NUCLEOTIDE SEQUENCE [LARGE SCALE GENOMIC DNA]</scope>
    <source>
        <strain evidence="2 3">DSM 52655</strain>
    </source>
</reference>
<dbReference type="Proteomes" id="UP000217257">
    <property type="component" value="Chromosome"/>
</dbReference>
<evidence type="ECO:0000313" key="2">
    <source>
        <dbReference type="EMBL" id="ATB36060.1"/>
    </source>
</evidence>